<gene>
    <name evidence="1" type="ORF">J8380_12660</name>
</gene>
<dbReference type="InterPro" id="IPR036388">
    <property type="entry name" value="WH-like_DNA-bd_sf"/>
</dbReference>
<evidence type="ECO:0000313" key="2">
    <source>
        <dbReference type="Proteomes" id="UP000672027"/>
    </source>
</evidence>
<dbReference type="Gene3D" id="1.10.10.10">
    <property type="entry name" value="Winged helix-like DNA-binding domain superfamily/Winged helix DNA-binding domain"/>
    <property type="match status" value="1"/>
</dbReference>
<dbReference type="Proteomes" id="UP000672027">
    <property type="component" value="Chromosome"/>
</dbReference>
<protein>
    <recommendedName>
        <fullName evidence="3">HTH marR-type domain-containing protein</fullName>
    </recommendedName>
</protein>
<name>A0ABX7X3D8_9GAMM</name>
<dbReference type="Pfam" id="PF25212">
    <property type="entry name" value="HVO_A0114"/>
    <property type="match status" value="1"/>
</dbReference>
<dbReference type="EMBL" id="CP072800">
    <property type="protein sequence ID" value="QTR49113.1"/>
    <property type="molecule type" value="Genomic_DNA"/>
</dbReference>
<reference evidence="1 2" key="1">
    <citation type="submission" date="2021-04" db="EMBL/GenBank/DDBJ databases">
        <title>Genomics, taxonomy and metabolism of representatives of sulfur bacteria of the genus Thiothrix: Thiothrix fructosivorans QT, Thiothrix unzii A1T and three new species, Thiothrix subterranea sp. nov., Thiothrix litoralis sp. nov. and 'Candidatus Thiothrix anitrata' sp. nov.</title>
        <authorList>
            <person name="Ravin N.V."/>
            <person name="Smolyakov D."/>
            <person name="Rudenko T.S."/>
            <person name="Mardanov A.V."/>
            <person name="Beletsky A.V."/>
            <person name="Markov N.D."/>
            <person name="Fomenkov A.I."/>
            <person name="Roberts R.J."/>
            <person name="Karnachuk O.V."/>
            <person name="Novikov A."/>
            <person name="Grabovich M.Y."/>
        </authorList>
    </citation>
    <scope>NUCLEOTIDE SEQUENCE [LARGE SCALE GENOMIC DNA]</scope>
    <source>
        <strain evidence="1 2">A52</strain>
    </source>
</reference>
<sequence length="136" mass="15675">MKQAKLILRRKARYDDAMNDKTLTITIGDMDDDFTDVIDAWESGKAATPLNRLTFESMTGFLSFLTPKRWELVTILRKQGHVSIKKLSEILKRDYKNTHTDVKAMQEIGLVEKDDSDLVYVPWDDLDIKLNLKQAA</sequence>
<dbReference type="SUPFAM" id="SSF46785">
    <property type="entry name" value="Winged helix' DNA-binding domain"/>
    <property type="match status" value="1"/>
</dbReference>
<evidence type="ECO:0008006" key="3">
    <source>
        <dbReference type="Google" id="ProtNLM"/>
    </source>
</evidence>
<accession>A0ABX7X3D8</accession>
<proteinExistence type="predicted"/>
<evidence type="ECO:0000313" key="1">
    <source>
        <dbReference type="EMBL" id="QTR49113.1"/>
    </source>
</evidence>
<keyword evidence="2" id="KW-1185">Reference proteome</keyword>
<dbReference type="RefSeq" id="WP_210225971.1">
    <property type="nucleotide sequence ID" value="NZ_CP072800.1"/>
</dbReference>
<dbReference type="InterPro" id="IPR036390">
    <property type="entry name" value="WH_DNA-bd_sf"/>
</dbReference>
<organism evidence="1 2">
    <name type="scientific">Candidatus Thiothrix anitrata</name>
    <dbReference type="NCBI Taxonomy" id="2823902"/>
    <lineage>
        <taxon>Bacteria</taxon>
        <taxon>Pseudomonadati</taxon>
        <taxon>Pseudomonadota</taxon>
        <taxon>Gammaproteobacteria</taxon>
        <taxon>Thiotrichales</taxon>
        <taxon>Thiotrichaceae</taxon>
        <taxon>Thiothrix</taxon>
    </lineage>
</organism>